<dbReference type="InterPro" id="IPR003594">
    <property type="entry name" value="HATPase_dom"/>
</dbReference>
<keyword evidence="4" id="KW-1185">Reference proteome</keyword>
<dbReference type="PANTHER" id="PTHR35526:SF3">
    <property type="entry name" value="ANTI-SIGMA-F FACTOR RSBW"/>
    <property type="match status" value="1"/>
</dbReference>
<dbReference type="OrthoDB" id="9792240at2"/>
<evidence type="ECO:0000313" key="4">
    <source>
        <dbReference type="Proteomes" id="UP000244880"/>
    </source>
</evidence>
<dbReference type="InterPro" id="IPR036890">
    <property type="entry name" value="HATPase_C_sf"/>
</dbReference>
<sequence length="149" mass="16298">MIVTHFLPKFQVSVQSGQLAVRSALEKLLTQLEPLHLDVEEAGTIELVLAEALNNVVEHGYPPSSEGGAIDISCSHKRDGLHFEICDQGLPMPSGETPIGSKVDLNVPMQDMPEGGFGWFLIKDLAKDIDYARQGNSNHLRLRLNVRGA</sequence>
<dbReference type="PANTHER" id="PTHR35526">
    <property type="entry name" value="ANTI-SIGMA-F FACTOR RSBW-RELATED"/>
    <property type="match status" value="1"/>
</dbReference>
<dbReference type="EMBL" id="OMOR01000001">
    <property type="protein sequence ID" value="SPH22952.1"/>
    <property type="molecule type" value="Genomic_DNA"/>
</dbReference>
<dbReference type="SUPFAM" id="SSF55874">
    <property type="entry name" value="ATPase domain of HSP90 chaperone/DNA topoisomerase II/histidine kinase"/>
    <property type="match status" value="1"/>
</dbReference>
<keyword evidence="3" id="KW-0808">Transferase</keyword>
<accession>A0A2R8BIU4</accession>
<evidence type="ECO:0000256" key="1">
    <source>
        <dbReference type="ARBA" id="ARBA00022527"/>
    </source>
</evidence>
<evidence type="ECO:0000259" key="2">
    <source>
        <dbReference type="Pfam" id="PF13581"/>
    </source>
</evidence>
<dbReference type="InterPro" id="IPR050267">
    <property type="entry name" value="Anti-sigma-factor_SerPK"/>
</dbReference>
<dbReference type="Proteomes" id="UP000244880">
    <property type="component" value="Unassembled WGS sequence"/>
</dbReference>
<dbReference type="GO" id="GO:0004674">
    <property type="term" value="F:protein serine/threonine kinase activity"/>
    <property type="evidence" value="ECO:0007669"/>
    <property type="project" value="UniProtKB-KW"/>
</dbReference>
<keyword evidence="3" id="KW-0418">Kinase</keyword>
<keyword evidence="1" id="KW-0723">Serine/threonine-protein kinase</keyword>
<dbReference type="CDD" id="cd16936">
    <property type="entry name" value="HATPase_RsbW-like"/>
    <property type="match status" value="1"/>
</dbReference>
<proteinExistence type="predicted"/>
<dbReference type="Gene3D" id="3.30.565.10">
    <property type="entry name" value="Histidine kinase-like ATPase, C-terminal domain"/>
    <property type="match status" value="1"/>
</dbReference>
<feature type="domain" description="Histidine kinase/HSP90-like ATPase" evidence="2">
    <location>
        <begin position="21"/>
        <end position="143"/>
    </location>
</feature>
<evidence type="ECO:0000313" key="3">
    <source>
        <dbReference type="EMBL" id="SPH22952.1"/>
    </source>
</evidence>
<name>A0A2R8BIU4_9RHOB</name>
<dbReference type="AlphaFoldDB" id="A0A2R8BIU4"/>
<reference evidence="3 4" key="1">
    <citation type="submission" date="2018-03" db="EMBL/GenBank/DDBJ databases">
        <authorList>
            <person name="Keele B.F."/>
        </authorList>
    </citation>
    <scope>NUCLEOTIDE SEQUENCE [LARGE SCALE GENOMIC DNA]</scope>
    <source>
        <strain evidence="3 4">CECT 8599</strain>
    </source>
</reference>
<dbReference type="RefSeq" id="WP_108829838.1">
    <property type="nucleotide sequence ID" value="NZ_OMOR01000001.1"/>
</dbReference>
<protein>
    <submittedName>
        <fullName evidence="3">Serine-protein kinase RsbW</fullName>
        <ecNumber evidence="3">2.7.11.1</ecNumber>
    </submittedName>
</protein>
<dbReference type="EC" id="2.7.11.1" evidence="3"/>
<organism evidence="3 4">
    <name type="scientific">Ascidiaceihabitans donghaensis</name>
    <dbReference type="NCBI Taxonomy" id="1510460"/>
    <lineage>
        <taxon>Bacteria</taxon>
        <taxon>Pseudomonadati</taxon>
        <taxon>Pseudomonadota</taxon>
        <taxon>Alphaproteobacteria</taxon>
        <taxon>Rhodobacterales</taxon>
        <taxon>Paracoccaceae</taxon>
        <taxon>Ascidiaceihabitans</taxon>
    </lineage>
</organism>
<dbReference type="Pfam" id="PF13581">
    <property type="entry name" value="HATPase_c_2"/>
    <property type="match status" value="1"/>
</dbReference>
<gene>
    <name evidence="3" type="primary">rsbW</name>
    <name evidence="3" type="ORF">ASD8599_03699</name>
</gene>